<dbReference type="GO" id="GO:0005576">
    <property type="term" value="C:extracellular region"/>
    <property type="evidence" value="ECO:0007669"/>
    <property type="project" value="UniProtKB-SubCell"/>
</dbReference>
<dbReference type="Proteomes" id="UP000052943">
    <property type="component" value="Unassembled WGS sequence"/>
</dbReference>
<gene>
    <name evidence="5" type="ORF">AM587_10016989</name>
</gene>
<dbReference type="AlphaFoldDB" id="A0A0W8C858"/>
<comment type="caution">
    <text evidence="5">The sequence shown here is derived from an EMBL/GenBank/DDBJ whole genome shotgun (WGS) entry which is preliminary data.</text>
</comment>
<dbReference type="OrthoDB" id="125512at2759"/>
<name>A0A0W8C858_PHYNI</name>
<organism evidence="5 6">
    <name type="scientific">Phytophthora nicotianae</name>
    <name type="common">Potato buckeye rot agent</name>
    <name type="synonym">Phytophthora parasitica</name>
    <dbReference type="NCBI Taxonomy" id="4792"/>
    <lineage>
        <taxon>Eukaryota</taxon>
        <taxon>Sar</taxon>
        <taxon>Stramenopiles</taxon>
        <taxon>Oomycota</taxon>
        <taxon>Peronosporomycetes</taxon>
        <taxon>Peronosporales</taxon>
        <taxon>Peronosporaceae</taxon>
        <taxon>Phytophthora</taxon>
    </lineage>
</organism>
<dbReference type="GO" id="GO:0043657">
    <property type="term" value="C:host cell"/>
    <property type="evidence" value="ECO:0007669"/>
    <property type="project" value="UniProtKB-SubCell"/>
</dbReference>
<evidence type="ECO:0000256" key="3">
    <source>
        <dbReference type="ARBA" id="ARBA00022525"/>
    </source>
</evidence>
<reference evidence="5 6" key="1">
    <citation type="submission" date="2015-11" db="EMBL/GenBank/DDBJ databases">
        <title>Genomes and virulence difference between two physiological races of Phytophthora nicotianae.</title>
        <authorList>
            <person name="Liu H."/>
            <person name="Ma X."/>
            <person name="Yu H."/>
            <person name="Fang D."/>
            <person name="Li Y."/>
            <person name="Wang X."/>
            <person name="Wang W."/>
            <person name="Dong Y."/>
            <person name="Xiao B."/>
        </authorList>
    </citation>
    <scope>NUCLEOTIDE SEQUENCE [LARGE SCALE GENOMIC DNA]</scope>
    <source>
        <strain evidence="6">race 0</strain>
    </source>
</reference>
<protein>
    <submittedName>
        <fullName evidence="5">Crinkler (CRN) family protein</fullName>
    </submittedName>
</protein>
<dbReference type="InterPro" id="IPR045379">
    <property type="entry name" value="Crinkler_N"/>
</dbReference>
<proteinExistence type="predicted"/>
<dbReference type="Pfam" id="PF20147">
    <property type="entry name" value="Crinkler"/>
    <property type="match status" value="1"/>
</dbReference>
<sequence>MTVKLFCVVVKIGNAFSVDVDLSQTVDDLKYKIKERKRDLLKLYLARDGERWLNSRDAEFKTLKKGETPDRIKSLMQEELLLDETARLDDDDYLRMNFQPGDRDIHVLVECPDEPEQVVQQDGFVGSLLENWFLCHLPWSSLQSLFTVEKKKRA</sequence>
<evidence type="ECO:0000259" key="4">
    <source>
        <dbReference type="Pfam" id="PF20147"/>
    </source>
</evidence>
<evidence type="ECO:0000256" key="1">
    <source>
        <dbReference type="ARBA" id="ARBA00004340"/>
    </source>
</evidence>
<dbReference type="EMBL" id="LNFO01004582">
    <property type="protein sequence ID" value="KUF80252.1"/>
    <property type="molecule type" value="Genomic_DNA"/>
</dbReference>
<evidence type="ECO:0000313" key="6">
    <source>
        <dbReference type="Proteomes" id="UP000052943"/>
    </source>
</evidence>
<keyword evidence="3" id="KW-0964">Secreted</keyword>
<accession>A0A0W8C858</accession>
<evidence type="ECO:0000313" key="5">
    <source>
        <dbReference type="EMBL" id="KUF80252.1"/>
    </source>
</evidence>
<comment type="subcellular location">
    <subcellularLocation>
        <location evidence="1">Host cell</location>
    </subcellularLocation>
    <subcellularLocation>
        <location evidence="2">Secreted</location>
    </subcellularLocation>
</comment>
<evidence type="ECO:0000256" key="2">
    <source>
        <dbReference type="ARBA" id="ARBA00004613"/>
    </source>
</evidence>
<feature type="domain" description="Crinkler effector protein N-terminal" evidence="4">
    <location>
        <begin position="3"/>
        <end position="110"/>
    </location>
</feature>